<protein>
    <submittedName>
        <fullName evidence="4">Glycosyl transferase family 2</fullName>
    </submittedName>
</protein>
<dbReference type="KEGG" id="sbu:SpiBuddy_0265"/>
<dbReference type="STRING" id="158189.SpiBuddy_0265"/>
<dbReference type="CDD" id="cd00761">
    <property type="entry name" value="Glyco_tranf_GTA_type"/>
    <property type="match status" value="1"/>
</dbReference>
<dbReference type="PANTHER" id="PTHR22916">
    <property type="entry name" value="GLYCOSYLTRANSFERASE"/>
    <property type="match status" value="1"/>
</dbReference>
<keyword evidence="5" id="KW-1185">Reference proteome</keyword>
<dbReference type="AlphaFoldDB" id="F0RXQ3"/>
<dbReference type="PANTHER" id="PTHR22916:SF51">
    <property type="entry name" value="GLYCOSYLTRANSFERASE EPSH-RELATED"/>
    <property type="match status" value="1"/>
</dbReference>
<dbReference type="Gene3D" id="3.90.550.10">
    <property type="entry name" value="Spore Coat Polysaccharide Biosynthesis Protein SpsA, Chain A"/>
    <property type="match status" value="1"/>
</dbReference>
<evidence type="ECO:0000256" key="2">
    <source>
        <dbReference type="ARBA" id="ARBA00022679"/>
    </source>
</evidence>
<dbReference type="GO" id="GO:0016758">
    <property type="term" value="F:hexosyltransferase activity"/>
    <property type="evidence" value="ECO:0007669"/>
    <property type="project" value="UniProtKB-ARBA"/>
</dbReference>
<evidence type="ECO:0000313" key="4">
    <source>
        <dbReference type="EMBL" id="ADY12103.1"/>
    </source>
</evidence>
<feature type="domain" description="Glycosyltransferase 2-like" evidence="3">
    <location>
        <begin position="9"/>
        <end position="133"/>
    </location>
</feature>
<dbReference type="InterPro" id="IPR029044">
    <property type="entry name" value="Nucleotide-diphossugar_trans"/>
</dbReference>
<sequence length="358" mass="41098">MMQNKVYVTVVVPVYNSAKFIGACIESLRNQTLKEVEFLIINDGSSDNSLDIILSETKGDERFIIFNQVNSGVSAARNKGIRESKGQFLMFVDSDDSLIGENCIRYLYEKIISTDADVIAFGSKHVLSNGASFIHNVSKHNEIIALSSNRVAASRKTINNPNYRYSVWNKIYKSSVIIKNNIFFESYSDVISEDKVFNQHFFIFATKAVLVSDTLYKYSVVENSLSHSKNYENVIYRVNNTIERGSKFYFILSPNEKSGLFWPLYLDCLSICAELLYSFNKLPYEEVQIRIVDLLQATQALRIQNDALDSPIWKMTSDKKKNVFFMLLCSLIRRSAYKQAAVVLLSKSRIRMVWKKRR</sequence>
<dbReference type="HOGENOM" id="CLU_025996_25_1_12"/>
<dbReference type="Proteomes" id="UP000008466">
    <property type="component" value="Chromosome"/>
</dbReference>
<evidence type="ECO:0000259" key="3">
    <source>
        <dbReference type="Pfam" id="PF00535"/>
    </source>
</evidence>
<dbReference type="OrthoDB" id="396512at2"/>
<keyword evidence="1" id="KW-0328">Glycosyltransferase</keyword>
<accession>F0RXQ3</accession>
<dbReference type="eggNOG" id="COG0463">
    <property type="taxonomic scope" value="Bacteria"/>
</dbReference>
<evidence type="ECO:0000313" key="5">
    <source>
        <dbReference type="Proteomes" id="UP000008466"/>
    </source>
</evidence>
<dbReference type="SUPFAM" id="SSF53448">
    <property type="entry name" value="Nucleotide-diphospho-sugar transferases"/>
    <property type="match status" value="1"/>
</dbReference>
<gene>
    <name evidence="4" type="ordered locus">SpiBuddy_0265</name>
</gene>
<dbReference type="InterPro" id="IPR001173">
    <property type="entry name" value="Glyco_trans_2-like"/>
</dbReference>
<organism evidence="4 5">
    <name type="scientific">Sphaerochaeta globosa (strain ATCC BAA-1886 / DSM 22777 / Buddy)</name>
    <name type="common">Spirochaeta sp. (strain Buddy)</name>
    <dbReference type="NCBI Taxonomy" id="158189"/>
    <lineage>
        <taxon>Bacteria</taxon>
        <taxon>Pseudomonadati</taxon>
        <taxon>Spirochaetota</taxon>
        <taxon>Spirochaetia</taxon>
        <taxon>Spirochaetales</taxon>
        <taxon>Sphaerochaetaceae</taxon>
        <taxon>Sphaerochaeta</taxon>
    </lineage>
</organism>
<evidence type="ECO:0000256" key="1">
    <source>
        <dbReference type="ARBA" id="ARBA00022676"/>
    </source>
</evidence>
<dbReference type="Pfam" id="PF00535">
    <property type="entry name" value="Glycos_transf_2"/>
    <property type="match status" value="1"/>
</dbReference>
<keyword evidence="2 4" id="KW-0808">Transferase</keyword>
<reference evidence="5" key="1">
    <citation type="submission" date="2011-02" db="EMBL/GenBank/DDBJ databases">
        <title>Complete sequence of Spirochaeta sp. Buddy.</title>
        <authorList>
            <person name="Lucas S."/>
            <person name="Copeland A."/>
            <person name="Lapidus A."/>
            <person name="Cheng J.-F."/>
            <person name="Goodwin L."/>
            <person name="Pitluck S."/>
            <person name="Zeytun A."/>
            <person name="Detter J.C."/>
            <person name="Han C."/>
            <person name="Tapia R."/>
            <person name="Land M."/>
            <person name="Hauser L."/>
            <person name="Kyrpides N."/>
            <person name="Ivanova N."/>
            <person name="Mikhailova N."/>
            <person name="Pagani I."/>
            <person name="Ritalahti K.M."/>
            <person name="Loeffler F.E."/>
            <person name="Woyke T."/>
        </authorList>
    </citation>
    <scope>NUCLEOTIDE SEQUENCE [LARGE SCALE GENOMIC DNA]</scope>
    <source>
        <strain evidence="5">ATCC BAA-1886 / DSM 22777 / Buddy</strain>
    </source>
</reference>
<dbReference type="EMBL" id="CP002541">
    <property type="protein sequence ID" value="ADY12103.1"/>
    <property type="molecule type" value="Genomic_DNA"/>
</dbReference>
<proteinExistence type="predicted"/>
<name>F0RXQ3_SPHGB</name>